<dbReference type="InterPro" id="IPR016032">
    <property type="entry name" value="Sig_transdc_resp-reg_C-effctor"/>
</dbReference>
<dbReference type="STRING" id="28181.BEN30_17585"/>
<evidence type="ECO:0000313" key="2">
    <source>
        <dbReference type="EMBL" id="OEJ63679.1"/>
    </source>
</evidence>
<dbReference type="AlphaFoldDB" id="A0A1E5Q2W2"/>
<dbReference type="EMBL" id="MCGG01000088">
    <property type="protein sequence ID" value="OEJ63679.1"/>
    <property type="molecule type" value="Genomic_DNA"/>
</dbReference>
<dbReference type="GO" id="GO:0006355">
    <property type="term" value="P:regulation of DNA-templated transcription"/>
    <property type="evidence" value="ECO:0007669"/>
    <property type="project" value="InterPro"/>
</dbReference>
<sequence>MIFISDPERNKFPNAALLQQLYELTPSESKLVEALVKGYPVDKIGEIMGLREASVRTYIKRIMSKLGVTRQVEMVRMVMSLPEVINPE</sequence>
<dbReference type="SUPFAM" id="SSF46894">
    <property type="entry name" value="C-terminal effector domain of the bipartite response regulators"/>
    <property type="match status" value="1"/>
</dbReference>
<dbReference type="Proteomes" id="UP000095347">
    <property type="component" value="Unassembled WGS sequence"/>
</dbReference>
<comment type="caution">
    <text evidence="2">The sequence shown here is derived from an EMBL/GenBank/DDBJ whole genome shotgun (WGS) entry which is preliminary data.</text>
</comment>
<dbReference type="Gene3D" id="1.10.10.10">
    <property type="entry name" value="Winged helix-like DNA-binding domain superfamily/Winged helix DNA-binding domain"/>
    <property type="match status" value="1"/>
</dbReference>
<keyword evidence="3" id="KW-1185">Reference proteome</keyword>
<reference evidence="3" key="1">
    <citation type="submission" date="2016-07" db="EMBL/GenBank/DDBJ databases">
        <authorList>
            <person name="Florea S."/>
            <person name="Webb J.S."/>
            <person name="Jaromczyk J."/>
            <person name="Schardl C.L."/>
        </authorList>
    </citation>
    <scope>NUCLEOTIDE SEQUENCE [LARGE SCALE GENOMIC DNA]</scope>
    <source>
        <strain evidence="3">MV-1</strain>
    </source>
</reference>
<protein>
    <recommendedName>
        <fullName evidence="1">HTH luxR-type domain-containing protein</fullName>
    </recommendedName>
</protein>
<dbReference type="SMART" id="SM00421">
    <property type="entry name" value="HTH_LUXR"/>
    <property type="match status" value="1"/>
</dbReference>
<feature type="domain" description="HTH luxR-type" evidence="1">
    <location>
        <begin position="17"/>
        <end position="82"/>
    </location>
</feature>
<dbReference type="InterPro" id="IPR000792">
    <property type="entry name" value="Tscrpt_reg_LuxR_C"/>
</dbReference>
<evidence type="ECO:0000259" key="1">
    <source>
        <dbReference type="PROSITE" id="PS50043"/>
    </source>
</evidence>
<dbReference type="CDD" id="cd06170">
    <property type="entry name" value="LuxR_C_like"/>
    <property type="match status" value="1"/>
</dbReference>
<dbReference type="InterPro" id="IPR036388">
    <property type="entry name" value="WH-like_DNA-bd_sf"/>
</dbReference>
<dbReference type="PROSITE" id="PS50043">
    <property type="entry name" value="HTH_LUXR_2"/>
    <property type="match status" value="1"/>
</dbReference>
<proteinExistence type="predicted"/>
<organism evidence="2 3">
    <name type="scientific">Magnetovibrio blakemorei</name>
    <dbReference type="NCBI Taxonomy" id="28181"/>
    <lineage>
        <taxon>Bacteria</taxon>
        <taxon>Pseudomonadati</taxon>
        <taxon>Pseudomonadota</taxon>
        <taxon>Alphaproteobacteria</taxon>
        <taxon>Rhodospirillales</taxon>
        <taxon>Magnetovibrionaceae</taxon>
        <taxon>Magnetovibrio</taxon>
    </lineage>
</organism>
<dbReference type="PROSITE" id="PS00622">
    <property type="entry name" value="HTH_LUXR_1"/>
    <property type="match status" value="1"/>
</dbReference>
<dbReference type="Pfam" id="PF00196">
    <property type="entry name" value="GerE"/>
    <property type="match status" value="1"/>
</dbReference>
<evidence type="ECO:0000313" key="3">
    <source>
        <dbReference type="Proteomes" id="UP000095347"/>
    </source>
</evidence>
<dbReference type="GO" id="GO:0003677">
    <property type="term" value="F:DNA binding"/>
    <property type="evidence" value="ECO:0007669"/>
    <property type="project" value="InterPro"/>
</dbReference>
<accession>A0A1E5Q2W2</accession>
<gene>
    <name evidence="2" type="ORF">BEN30_17585</name>
</gene>
<name>A0A1E5Q2W2_9PROT</name>